<evidence type="ECO:0000256" key="9">
    <source>
        <dbReference type="ARBA" id="ARBA00023136"/>
    </source>
</evidence>
<dbReference type="SMART" id="SM00155">
    <property type="entry name" value="PLDc"/>
    <property type="match status" value="2"/>
</dbReference>
<dbReference type="GO" id="GO:0032049">
    <property type="term" value="P:cardiolipin biosynthetic process"/>
    <property type="evidence" value="ECO:0007669"/>
    <property type="project" value="InterPro"/>
</dbReference>
<keyword evidence="11" id="KW-1208">Phospholipid metabolism</keyword>
<evidence type="ECO:0000256" key="12">
    <source>
        <dbReference type="SAM" id="Phobius"/>
    </source>
</evidence>
<dbReference type="GO" id="GO:0005886">
    <property type="term" value="C:plasma membrane"/>
    <property type="evidence" value="ECO:0007669"/>
    <property type="project" value="UniProtKB-SubCell"/>
</dbReference>
<dbReference type="PANTHER" id="PTHR21248">
    <property type="entry name" value="CARDIOLIPIN SYNTHASE"/>
    <property type="match status" value="1"/>
</dbReference>
<evidence type="ECO:0000256" key="2">
    <source>
        <dbReference type="ARBA" id="ARBA00022475"/>
    </source>
</evidence>
<feature type="domain" description="PLD phosphodiesterase" evidence="13">
    <location>
        <begin position="202"/>
        <end position="229"/>
    </location>
</feature>
<dbReference type="InterPro" id="IPR001736">
    <property type="entry name" value="PLipase_D/transphosphatidylase"/>
</dbReference>
<dbReference type="EC" id="2.7.8.-" evidence="14"/>
<dbReference type="HAMAP" id="MF_01916">
    <property type="entry name" value="Cardiolipin_synth_Cls"/>
    <property type="match status" value="1"/>
</dbReference>
<reference evidence="14" key="1">
    <citation type="submission" date="2018-06" db="EMBL/GenBank/DDBJ databases">
        <authorList>
            <person name="Zhirakovskaya E."/>
        </authorList>
    </citation>
    <scope>NUCLEOTIDE SEQUENCE</scope>
</reference>
<keyword evidence="3" id="KW-0444">Lipid biosynthesis</keyword>
<dbReference type="Pfam" id="PF13396">
    <property type="entry name" value="PLDc_N"/>
    <property type="match status" value="1"/>
</dbReference>
<evidence type="ECO:0000256" key="1">
    <source>
        <dbReference type="ARBA" id="ARBA00004651"/>
    </source>
</evidence>
<keyword evidence="8" id="KW-0443">Lipid metabolism</keyword>
<evidence type="ECO:0000256" key="4">
    <source>
        <dbReference type="ARBA" id="ARBA00022679"/>
    </source>
</evidence>
<proteinExistence type="inferred from homology"/>
<dbReference type="AlphaFoldDB" id="A0A3B0TDF5"/>
<keyword evidence="6" id="KW-0677">Repeat</keyword>
<keyword evidence="7 12" id="KW-1133">Transmembrane helix</keyword>
<gene>
    <name evidence="14" type="ORF">MNBD_BACTEROID03-741</name>
</gene>
<evidence type="ECO:0000256" key="5">
    <source>
        <dbReference type="ARBA" id="ARBA00022692"/>
    </source>
</evidence>
<organism evidence="14">
    <name type="scientific">hydrothermal vent metagenome</name>
    <dbReference type="NCBI Taxonomy" id="652676"/>
    <lineage>
        <taxon>unclassified sequences</taxon>
        <taxon>metagenomes</taxon>
        <taxon>ecological metagenomes</taxon>
    </lineage>
</organism>
<dbReference type="SUPFAM" id="SSF56024">
    <property type="entry name" value="Phospholipase D/nuclease"/>
    <property type="match status" value="2"/>
</dbReference>
<dbReference type="Pfam" id="PF13091">
    <property type="entry name" value="PLDc_2"/>
    <property type="match status" value="2"/>
</dbReference>
<dbReference type="InterPro" id="IPR030874">
    <property type="entry name" value="Cardiolipin_synth_Firmi"/>
</dbReference>
<evidence type="ECO:0000313" key="14">
    <source>
        <dbReference type="EMBL" id="VAW14163.1"/>
    </source>
</evidence>
<evidence type="ECO:0000256" key="7">
    <source>
        <dbReference type="ARBA" id="ARBA00022989"/>
    </source>
</evidence>
<evidence type="ECO:0000256" key="3">
    <source>
        <dbReference type="ARBA" id="ARBA00022516"/>
    </source>
</evidence>
<evidence type="ECO:0000259" key="13">
    <source>
        <dbReference type="PROSITE" id="PS50035"/>
    </source>
</evidence>
<name>A0A3B0TDF5_9ZZZZ</name>
<evidence type="ECO:0000256" key="8">
    <source>
        <dbReference type="ARBA" id="ARBA00023098"/>
    </source>
</evidence>
<dbReference type="InterPro" id="IPR025202">
    <property type="entry name" value="PLD-like_dom"/>
</dbReference>
<feature type="transmembrane region" description="Helical" evidence="12">
    <location>
        <begin position="32"/>
        <end position="51"/>
    </location>
</feature>
<keyword evidence="10" id="KW-0594">Phospholipid biosynthesis</keyword>
<dbReference type="EMBL" id="UOEL01000115">
    <property type="protein sequence ID" value="VAW14163.1"/>
    <property type="molecule type" value="Genomic_DNA"/>
</dbReference>
<dbReference type="PANTHER" id="PTHR21248:SF22">
    <property type="entry name" value="PHOSPHOLIPASE D"/>
    <property type="match status" value="1"/>
</dbReference>
<dbReference type="NCBIfam" id="TIGR04265">
    <property type="entry name" value="bac_cardiolipin"/>
    <property type="match status" value="1"/>
</dbReference>
<dbReference type="CDD" id="cd09112">
    <property type="entry name" value="PLDc_CLS_2"/>
    <property type="match status" value="1"/>
</dbReference>
<dbReference type="GO" id="GO:0008808">
    <property type="term" value="F:cardiolipin synthase activity"/>
    <property type="evidence" value="ECO:0007669"/>
    <property type="project" value="InterPro"/>
</dbReference>
<evidence type="ECO:0000256" key="10">
    <source>
        <dbReference type="ARBA" id="ARBA00023209"/>
    </source>
</evidence>
<keyword evidence="9 12" id="KW-0472">Membrane</keyword>
<keyword evidence="5 12" id="KW-0812">Transmembrane</keyword>
<sequence>MLTTFLFVLYVIIALIIVVSLLINGVRPSKTLAWLLAIFTIPVGGILLYLMTGRNRRKNKLLQLPKDLLNPSIEIFEVPNLPEKHKKLSRLIFKTSGFPVTNGNTLLYLKDGKTTFEAIFIALENATEFIHFQYYIFEEGELADRLLDLFDRKIQDGIKIRLIYDGIGSFSLSRSYLKKLKSSGVEVFSFLPFKFGRFLSSLNYRNHRKIIVIDGTVAFSGGINVSDKYLKGDPVLGKWHDMHLKIEGPAVTSLNHIFLIDWQLVGGPKIGILKEVERESSGKGKSIVQVVSSGPDKDFPAIEQLYFSIINQAQNYLYITNPYIIPGYAIMTALETAALSGIDVRLMVSEKNDSNLVNWSVRSYFEPLLKAGVKIHLFHDGFLHSKIMISDDDIISIGTANIDIRSFEQNYEVNTIVYDADFVKELKEDFLIDCENSHELTYSTHKKRPWLDKLKEGIAKIFSPIL</sequence>
<feature type="transmembrane region" description="Helical" evidence="12">
    <location>
        <begin position="7"/>
        <end position="26"/>
    </location>
</feature>
<dbReference type="InterPro" id="IPR022924">
    <property type="entry name" value="Cardiolipin_synthase"/>
</dbReference>
<accession>A0A3B0TDF5</accession>
<keyword evidence="4 14" id="KW-0808">Transferase</keyword>
<dbReference type="InterPro" id="IPR027379">
    <property type="entry name" value="CLS_N"/>
</dbReference>
<evidence type="ECO:0000256" key="11">
    <source>
        <dbReference type="ARBA" id="ARBA00023264"/>
    </source>
</evidence>
<dbReference type="PROSITE" id="PS50035">
    <property type="entry name" value="PLD"/>
    <property type="match status" value="2"/>
</dbReference>
<dbReference type="Gene3D" id="3.30.870.10">
    <property type="entry name" value="Endonuclease Chain A"/>
    <property type="match status" value="2"/>
</dbReference>
<dbReference type="CDD" id="cd09110">
    <property type="entry name" value="PLDc_CLS_1"/>
    <property type="match status" value="1"/>
</dbReference>
<protein>
    <submittedName>
        <fullName evidence="14">Cardiolipin synthetase</fullName>
        <ecNumber evidence="14">2.7.8.-</ecNumber>
    </submittedName>
</protein>
<keyword evidence="2" id="KW-1003">Cell membrane</keyword>
<comment type="subcellular location">
    <subcellularLocation>
        <location evidence="1">Cell membrane</location>
        <topology evidence="1">Multi-pass membrane protein</topology>
    </subcellularLocation>
</comment>
<evidence type="ECO:0000256" key="6">
    <source>
        <dbReference type="ARBA" id="ARBA00022737"/>
    </source>
</evidence>
<feature type="domain" description="PLD phosphodiesterase" evidence="13">
    <location>
        <begin position="379"/>
        <end position="406"/>
    </location>
</feature>